<reference evidence="2" key="1">
    <citation type="submission" date="2020-10" db="EMBL/GenBank/DDBJ databases">
        <title>Chromosome-scale genome assembly of the Allis shad, Alosa alosa.</title>
        <authorList>
            <person name="Margot Z."/>
            <person name="Christophe K."/>
            <person name="Cabau C."/>
            <person name="Louis A."/>
            <person name="Berthelot C."/>
            <person name="Parey E."/>
            <person name="Roest Crollius H."/>
            <person name="Montfort J."/>
            <person name="Robinson-Rechavi M."/>
            <person name="Bucao C."/>
            <person name="Bouchez O."/>
            <person name="Gislard M."/>
            <person name="Lluch J."/>
            <person name="Milhes M."/>
            <person name="Lampietro C."/>
            <person name="Lopez Roques C."/>
            <person name="Donnadieu C."/>
            <person name="Braasch I."/>
            <person name="Desvignes T."/>
            <person name="Postlethwait J."/>
            <person name="Bobe J."/>
            <person name="Guiguen Y."/>
        </authorList>
    </citation>
    <scope>NUCLEOTIDE SEQUENCE</scope>
    <source>
        <strain evidence="2">M-15738</strain>
        <tissue evidence="2">Blood</tissue>
    </source>
</reference>
<evidence type="ECO:0000313" key="2">
    <source>
        <dbReference type="EMBL" id="KAG5277881.1"/>
    </source>
</evidence>
<organism evidence="2 3">
    <name type="scientific">Alosa alosa</name>
    <name type="common">allis shad</name>
    <dbReference type="NCBI Taxonomy" id="278164"/>
    <lineage>
        <taxon>Eukaryota</taxon>
        <taxon>Metazoa</taxon>
        <taxon>Chordata</taxon>
        <taxon>Craniata</taxon>
        <taxon>Vertebrata</taxon>
        <taxon>Euteleostomi</taxon>
        <taxon>Actinopterygii</taxon>
        <taxon>Neopterygii</taxon>
        <taxon>Teleostei</taxon>
        <taxon>Clupei</taxon>
        <taxon>Clupeiformes</taxon>
        <taxon>Clupeoidei</taxon>
        <taxon>Clupeidae</taxon>
        <taxon>Alosa</taxon>
    </lineage>
</organism>
<dbReference type="EMBL" id="JADWDJ010000007">
    <property type="protein sequence ID" value="KAG5277881.1"/>
    <property type="molecule type" value="Genomic_DNA"/>
</dbReference>
<protein>
    <submittedName>
        <fullName evidence="2">Uncharacterized protein</fullName>
    </submittedName>
</protein>
<feature type="compositionally biased region" description="Basic residues" evidence="1">
    <location>
        <begin position="103"/>
        <end position="112"/>
    </location>
</feature>
<feature type="region of interest" description="Disordered" evidence="1">
    <location>
        <begin position="87"/>
        <end position="112"/>
    </location>
</feature>
<evidence type="ECO:0000256" key="1">
    <source>
        <dbReference type="SAM" id="MobiDB-lite"/>
    </source>
</evidence>
<dbReference type="Proteomes" id="UP000823561">
    <property type="component" value="Chromosome 7"/>
</dbReference>
<proteinExistence type="predicted"/>
<dbReference type="AlphaFoldDB" id="A0AAV6GWH2"/>
<accession>A0AAV6GWH2</accession>
<name>A0AAV6GWH2_9TELE</name>
<sequence>MQQEQRVMSTTLNRREQGDLLRQLQAPQMMVTLPWKARLKHYTKTLMGRRECTAGGKCAHIQERREQGDLLRPLQAPQMMLTLPWKAHGPLRGKRIPGENKNGRGHQRRLLQ</sequence>
<gene>
    <name evidence="2" type="ORF">AALO_G00092420</name>
</gene>
<keyword evidence="3" id="KW-1185">Reference proteome</keyword>
<comment type="caution">
    <text evidence="2">The sequence shown here is derived from an EMBL/GenBank/DDBJ whole genome shotgun (WGS) entry which is preliminary data.</text>
</comment>
<evidence type="ECO:0000313" key="3">
    <source>
        <dbReference type="Proteomes" id="UP000823561"/>
    </source>
</evidence>